<dbReference type="OrthoDB" id="3787854at2759"/>
<dbReference type="SUPFAM" id="SSF81301">
    <property type="entry name" value="Nucleotidyltransferase"/>
    <property type="match status" value="1"/>
</dbReference>
<feature type="region of interest" description="Disordered" evidence="1">
    <location>
        <begin position="263"/>
        <end position="282"/>
    </location>
</feature>
<evidence type="ECO:0000256" key="1">
    <source>
        <dbReference type="SAM" id="MobiDB-lite"/>
    </source>
</evidence>
<proteinExistence type="predicted"/>
<feature type="domain" description="RelA/SpoT" evidence="2">
    <location>
        <begin position="1"/>
        <end position="109"/>
    </location>
</feature>
<protein>
    <recommendedName>
        <fullName evidence="2">RelA/SpoT domain-containing protein</fullName>
    </recommendedName>
</protein>
<accession>A0A6A6QGP5</accession>
<evidence type="ECO:0000313" key="4">
    <source>
        <dbReference type="Proteomes" id="UP000799750"/>
    </source>
</evidence>
<dbReference type="InterPro" id="IPR007685">
    <property type="entry name" value="RelA_SpoT"/>
</dbReference>
<organism evidence="3 4">
    <name type="scientific">Lophium mytilinum</name>
    <dbReference type="NCBI Taxonomy" id="390894"/>
    <lineage>
        <taxon>Eukaryota</taxon>
        <taxon>Fungi</taxon>
        <taxon>Dikarya</taxon>
        <taxon>Ascomycota</taxon>
        <taxon>Pezizomycotina</taxon>
        <taxon>Dothideomycetes</taxon>
        <taxon>Pleosporomycetidae</taxon>
        <taxon>Mytilinidiales</taxon>
        <taxon>Mytilinidiaceae</taxon>
        <taxon>Lophium</taxon>
    </lineage>
</organism>
<dbReference type="PANTHER" id="PTHR41773:SF1">
    <property type="entry name" value="RELA_SPOT DOMAIN-CONTAINING PROTEIN"/>
    <property type="match status" value="1"/>
</dbReference>
<evidence type="ECO:0000259" key="2">
    <source>
        <dbReference type="Pfam" id="PF04607"/>
    </source>
</evidence>
<keyword evidence="4" id="KW-1185">Reference proteome</keyword>
<sequence>MIDLAGVRITLTFPKDVDEVKRVLMSIFGDVRQRFWGLNESGQAVECGEEKGRFIGYRATHFLVKWKEPPSEYRLKTNEDHLGSTVEIQVTSIIMSAWQEAQHDLVYKQLNGAPSEDERQLLDMINGLAHAGEVALTQLQNCLKRRLEDGSRAFADEYEVRTWLKDQVPDLLKFKWQNKGVYMQRLTTLFEVLQIFDLKTPENLREALKTPFETDKAPNELSAMFQEKLATESDAEEWEHTFRNDPTDWATLRICTYRFQESLQKDSKGPKSPPPIPAKKSSIFRRDALSKDQPSSIYDAQPLDAGRYRYHYETNLGFIYEGWSMSKRKQTRLKAFFIVNTINFALSEPQRVVYFQGLVAETLTCDRAPDSMIRSLAAVLTSKPDGNMKEEDISNTNRIWDGLLWTTVKFRSMVLRVGLALSVSGVVIMPALAYPEFIDVNARRPTIWPGSLPYGLRNLWGDGDKSRRTVGNRRVLMEERANIFGENCDRRGLVSGRRSIRSFIFSAT</sequence>
<dbReference type="Pfam" id="PF04607">
    <property type="entry name" value="RelA_SpoT"/>
    <property type="match status" value="1"/>
</dbReference>
<reference evidence="3" key="1">
    <citation type="journal article" date="2020" name="Stud. Mycol.">
        <title>101 Dothideomycetes genomes: a test case for predicting lifestyles and emergence of pathogens.</title>
        <authorList>
            <person name="Haridas S."/>
            <person name="Albert R."/>
            <person name="Binder M."/>
            <person name="Bloem J."/>
            <person name="Labutti K."/>
            <person name="Salamov A."/>
            <person name="Andreopoulos B."/>
            <person name="Baker S."/>
            <person name="Barry K."/>
            <person name="Bills G."/>
            <person name="Bluhm B."/>
            <person name="Cannon C."/>
            <person name="Castanera R."/>
            <person name="Culley D."/>
            <person name="Daum C."/>
            <person name="Ezra D."/>
            <person name="Gonzalez J."/>
            <person name="Henrissat B."/>
            <person name="Kuo A."/>
            <person name="Liang C."/>
            <person name="Lipzen A."/>
            <person name="Lutzoni F."/>
            <person name="Magnuson J."/>
            <person name="Mondo S."/>
            <person name="Nolan M."/>
            <person name="Ohm R."/>
            <person name="Pangilinan J."/>
            <person name="Park H.-J."/>
            <person name="Ramirez L."/>
            <person name="Alfaro M."/>
            <person name="Sun H."/>
            <person name="Tritt A."/>
            <person name="Yoshinaga Y."/>
            <person name="Zwiers L.-H."/>
            <person name="Turgeon B."/>
            <person name="Goodwin S."/>
            <person name="Spatafora J."/>
            <person name="Crous P."/>
            <person name="Grigoriev I."/>
        </authorList>
    </citation>
    <scope>NUCLEOTIDE SEQUENCE</scope>
    <source>
        <strain evidence="3">CBS 269.34</strain>
    </source>
</reference>
<dbReference type="PANTHER" id="PTHR41773">
    <property type="entry name" value="GTP PYROPHOSPHATASE-RELATED"/>
    <property type="match status" value="1"/>
</dbReference>
<name>A0A6A6QGP5_9PEZI</name>
<dbReference type="EMBL" id="MU004195">
    <property type="protein sequence ID" value="KAF2491585.1"/>
    <property type="molecule type" value="Genomic_DNA"/>
</dbReference>
<dbReference type="InterPro" id="IPR043519">
    <property type="entry name" value="NT_sf"/>
</dbReference>
<gene>
    <name evidence="3" type="ORF">BU16DRAFT_594609</name>
</gene>
<evidence type="ECO:0000313" key="3">
    <source>
        <dbReference type="EMBL" id="KAF2491585.1"/>
    </source>
</evidence>
<dbReference type="Gene3D" id="3.30.460.10">
    <property type="entry name" value="Beta Polymerase, domain 2"/>
    <property type="match status" value="1"/>
</dbReference>
<dbReference type="AlphaFoldDB" id="A0A6A6QGP5"/>
<dbReference type="Proteomes" id="UP000799750">
    <property type="component" value="Unassembled WGS sequence"/>
</dbReference>
<dbReference type="GO" id="GO:0015969">
    <property type="term" value="P:guanosine tetraphosphate metabolic process"/>
    <property type="evidence" value="ECO:0007669"/>
    <property type="project" value="InterPro"/>
</dbReference>